<dbReference type="VEuPathDB" id="FungiDB:I7I52_07650"/>
<organism evidence="1 2">
    <name type="scientific">Ajellomyces capsulatus</name>
    <name type="common">Darling's disease fungus</name>
    <name type="synonym">Histoplasma capsulatum</name>
    <dbReference type="NCBI Taxonomy" id="5037"/>
    <lineage>
        <taxon>Eukaryota</taxon>
        <taxon>Fungi</taxon>
        <taxon>Dikarya</taxon>
        <taxon>Ascomycota</taxon>
        <taxon>Pezizomycotina</taxon>
        <taxon>Eurotiomycetes</taxon>
        <taxon>Eurotiomycetidae</taxon>
        <taxon>Onygenales</taxon>
        <taxon>Ajellomycetaceae</taxon>
        <taxon>Histoplasma</taxon>
    </lineage>
</organism>
<name>A0A8H7YII0_AJECA</name>
<reference evidence="1 2" key="1">
    <citation type="submission" date="2021-01" db="EMBL/GenBank/DDBJ databases">
        <title>Chromosome-level genome assembly of a human fungal pathogen reveals clustering of transcriptionally co-regulated genes.</title>
        <authorList>
            <person name="Voorhies M."/>
            <person name="Cohen S."/>
            <person name="Shea T.P."/>
            <person name="Petrus S."/>
            <person name="Munoz J.F."/>
            <person name="Poplawski S."/>
            <person name="Goldman W.E."/>
            <person name="Michael T."/>
            <person name="Cuomo C.A."/>
            <person name="Sil A."/>
            <person name="Beyhan S."/>
        </authorList>
    </citation>
    <scope>NUCLEOTIDE SEQUENCE [LARGE SCALE GENOMIC DNA]</scope>
    <source>
        <strain evidence="1 2">G184AR</strain>
    </source>
</reference>
<accession>A0A8H7YII0</accession>
<dbReference type="AlphaFoldDB" id="A0A8H7YII0"/>
<gene>
    <name evidence="1" type="ORF">I7I52_07650</name>
</gene>
<dbReference type="Proteomes" id="UP000670092">
    <property type="component" value="Unassembled WGS sequence"/>
</dbReference>
<proteinExistence type="predicted"/>
<dbReference type="EMBL" id="JAEVHI010000005">
    <property type="protein sequence ID" value="KAG5290588.1"/>
    <property type="molecule type" value="Genomic_DNA"/>
</dbReference>
<comment type="caution">
    <text evidence="1">The sequence shown here is derived from an EMBL/GenBank/DDBJ whole genome shotgun (WGS) entry which is preliminary data.</text>
</comment>
<evidence type="ECO:0000313" key="1">
    <source>
        <dbReference type="EMBL" id="KAG5290588.1"/>
    </source>
</evidence>
<sequence>MSMSMSISPASNVGHGHPHRVQLVSCLLSPAYLHTKCIMWACKNIPPVKEPSILGR</sequence>
<protein>
    <submittedName>
        <fullName evidence="1">Uncharacterized protein</fullName>
    </submittedName>
</protein>
<evidence type="ECO:0000313" key="2">
    <source>
        <dbReference type="Proteomes" id="UP000670092"/>
    </source>
</evidence>